<feature type="transmembrane region" description="Helical" evidence="7">
    <location>
        <begin position="16"/>
        <end position="37"/>
    </location>
</feature>
<reference evidence="9 10" key="1">
    <citation type="submission" date="2015-05" db="EMBL/GenBank/DDBJ databases">
        <title>Comparison of genome.</title>
        <authorList>
            <person name="Zheng Z."/>
            <person name="Sun M."/>
        </authorList>
    </citation>
    <scope>NUCLEOTIDE SEQUENCE [LARGE SCALE GENOMIC DNA]</scope>
    <source>
        <strain evidence="9 10">G25-74</strain>
    </source>
</reference>
<dbReference type="GO" id="GO:0005886">
    <property type="term" value="C:plasma membrane"/>
    <property type="evidence" value="ECO:0007669"/>
    <property type="project" value="UniProtKB-SubCell"/>
</dbReference>
<dbReference type="Gene3D" id="3.30.565.10">
    <property type="entry name" value="Histidine kinase-like ATPase, C-terminal domain"/>
    <property type="match status" value="1"/>
</dbReference>
<dbReference type="Pfam" id="PF06580">
    <property type="entry name" value="His_kinase"/>
    <property type="match status" value="1"/>
</dbReference>
<keyword evidence="5" id="KW-0418">Kinase</keyword>
<dbReference type="CDD" id="cd06225">
    <property type="entry name" value="HAMP"/>
    <property type="match status" value="1"/>
</dbReference>
<evidence type="ECO:0000256" key="7">
    <source>
        <dbReference type="SAM" id="Phobius"/>
    </source>
</evidence>
<dbReference type="InterPro" id="IPR003594">
    <property type="entry name" value="HATPase_dom"/>
</dbReference>
<gene>
    <name evidence="9" type="ORF">ABB05_11025</name>
</gene>
<evidence type="ECO:0000256" key="6">
    <source>
        <dbReference type="ARBA" id="ARBA00023136"/>
    </source>
</evidence>
<dbReference type="InterPro" id="IPR010559">
    <property type="entry name" value="Sig_transdc_His_kin_internal"/>
</dbReference>
<evidence type="ECO:0000256" key="3">
    <source>
        <dbReference type="ARBA" id="ARBA00022553"/>
    </source>
</evidence>
<dbReference type="PANTHER" id="PTHR34220">
    <property type="entry name" value="SENSOR HISTIDINE KINASE YPDA"/>
    <property type="match status" value="1"/>
</dbReference>
<evidence type="ECO:0000256" key="2">
    <source>
        <dbReference type="ARBA" id="ARBA00022475"/>
    </source>
</evidence>
<keyword evidence="2" id="KW-1003">Cell membrane</keyword>
<dbReference type="RefSeq" id="WP_057983520.1">
    <property type="nucleotide sequence ID" value="NZ_JAGGKH010000013.1"/>
</dbReference>
<evidence type="ECO:0000259" key="8">
    <source>
        <dbReference type="PROSITE" id="PS50885"/>
    </source>
</evidence>
<keyword evidence="7" id="KW-1133">Transmembrane helix</keyword>
<keyword evidence="4" id="KW-0808">Transferase</keyword>
<evidence type="ECO:0000313" key="10">
    <source>
        <dbReference type="Proteomes" id="UP000077881"/>
    </source>
</evidence>
<dbReference type="SMART" id="SM00304">
    <property type="entry name" value="HAMP"/>
    <property type="match status" value="1"/>
</dbReference>
<dbReference type="OrthoDB" id="9776552at2"/>
<dbReference type="InterPro" id="IPR003660">
    <property type="entry name" value="HAMP_dom"/>
</dbReference>
<keyword evidence="6 7" id="KW-0472">Membrane</keyword>
<accession>A0A177ZVB8</accession>
<evidence type="ECO:0000313" key="9">
    <source>
        <dbReference type="EMBL" id="OAK71270.1"/>
    </source>
</evidence>
<dbReference type="InterPro" id="IPR050640">
    <property type="entry name" value="Bact_2-comp_sensor_kinase"/>
</dbReference>
<dbReference type="SUPFAM" id="SSF158472">
    <property type="entry name" value="HAMP domain-like"/>
    <property type="match status" value="1"/>
</dbReference>
<dbReference type="SUPFAM" id="SSF55874">
    <property type="entry name" value="ATPase domain of HSP90 chaperone/DNA topoisomerase II/histidine kinase"/>
    <property type="match status" value="1"/>
</dbReference>
<evidence type="ECO:0000256" key="4">
    <source>
        <dbReference type="ARBA" id="ARBA00022679"/>
    </source>
</evidence>
<dbReference type="Pfam" id="PF02518">
    <property type="entry name" value="HATPase_c"/>
    <property type="match status" value="1"/>
</dbReference>
<proteinExistence type="predicted"/>
<dbReference type="PROSITE" id="PS50885">
    <property type="entry name" value="HAMP"/>
    <property type="match status" value="1"/>
</dbReference>
<dbReference type="STRING" id="217031.ABB05_11025"/>
<dbReference type="InterPro" id="IPR036890">
    <property type="entry name" value="HATPase_C_sf"/>
</dbReference>
<evidence type="ECO:0000256" key="5">
    <source>
        <dbReference type="ARBA" id="ARBA00022777"/>
    </source>
</evidence>
<comment type="caution">
    <text evidence="9">The sequence shown here is derived from an EMBL/GenBank/DDBJ whole genome shotgun (WGS) entry which is preliminary data.</text>
</comment>
<name>A0A177ZVB8_9BACI</name>
<keyword evidence="10" id="KW-1185">Reference proteome</keyword>
<dbReference type="EMBL" id="LDJR01000046">
    <property type="protein sequence ID" value="OAK71270.1"/>
    <property type="molecule type" value="Genomic_DNA"/>
</dbReference>
<dbReference type="Proteomes" id="UP000077881">
    <property type="component" value="Unassembled WGS sequence"/>
</dbReference>
<keyword evidence="7" id="KW-0812">Transmembrane</keyword>
<organism evidence="9 10">
    <name type="scientific">Lederbergia galactosidilytica</name>
    <dbReference type="NCBI Taxonomy" id="217031"/>
    <lineage>
        <taxon>Bacteria</taxon>
        <taxon>Bacillati</taxon>
        <taxon>Bacillota</taxon>
        <taxon>Bacilli</taxon>
        <taxon>Bacillales</taxon>
        <taxon>Bacillaceae</taxon>
        <taxon>Lederbergia</taxon>
    </lineage>
</organism>
<feature type="transmembrane region" description="Helical" evidence="7">
    <location>
        <begin position="284"/>
        <end position="303"/>
    </location>
</feature>
<dbReference type="PATRIC" id="fig|217031.6.peg.2350"/>
<dbReference type="Pfam" id="PF00672">
    <property type="entry name" value="HAMP"/>
    <property type="match status" value="1"/>
</dbReference>
<comment type="subcellular location">
    <subcellularLocation>
        <location evidence="1">Cell membrane</location>
        <topology evidence="1">Multi-pass membrane protein</topology>
    </subcellularLocation>
</comment>
<dbReference type="Gene3D" id="6.10.340.10">
    <property type="match status" value="1"/>
</dbReference>
<evidence type="ECO:0000256" key="1">
    <source>
        <dbReference type="ARBA" id="ARBA00004651"/>
    </source>
</evidence>
<keyword evidence="3" id="KW-0597">Phosphoprotein</keyword>
<feature type="domain" description="HAMP" evidence="8">
    <location>
        <begin position="305"/>
        <end position="357"/>
    </location>
</feature>
<dbReference type="GO" id="GO:0000155">
    <property type="term" value="F:phosphorelay sensor kinase activity"/>
    <property type="evidence" value="ECO:0007669"/>
    <property type="project" value="InterPro"/>
</dbReference>
<dbReference type="PANTHER" id="PTHR34220:SF7">
    <property type="entry name" value="SENSOR HISTIDINE KINASE YPDA"/>
    <property type="match status" value="1"/>
</dbReference>
<dbReference type="AlphaFoldDB" id="A0A177ZVB8"/>
<protein>
    <recommendedName>
        <fullName evidence="8">HAMP domain-containing protein</fullName>
    </recommendedName>
</protein>
<sequence length="579" mass="67361">MKNFHFNDISLRNKLLLVYFISVFIPIVATNIIFYYVTNENVKTQKIQDLSLTLEQMADEFRQGIDDAIGISTVLYTDNNLYTFLETRYESVTEFIRAYNADFRDIDKYVPIYSSIHSISVYTDNETVIFAGGVNPIDEQVKESYWYQNTNNLRKSYPVLTRTKGKSDKLDTFSVIRELDHYHHNSTQKILKIELGKELLTQTFNNITFPGDIYLVNEENVIEYTTDSSIPWGDRDYQFDSIVLPDNTVVLEKQYDLQYINQWKVIGVASENALVDEVRNSRNFIFYLALVNFVLPSLVIIYISSSIHRRLSRIVKHMRKVEDQNFAMIEGLDYRDEIGELTSAFNRMSQKIKELINDVFIVRIQKKDLELQRKQAQLSALQSQINPHFLFNVLETIRMRSILKNEDETANIIKNMAQLLRTSITWGKDMVTVKEEVDLIRSFLEIQEYRFDDKMQYLISVEEETYYYSIPNMSLIPFVENASIHGIEALKGKGKIEINIQRIDGKLQCTMKDTGTGMGEEQLDQILRSLEAGEVVGESIGIKNVYHRLKMHYGEQFQFQMESLPGEGTTVKILIPIQK</sequence>